<comment type="caution">
    <text evidence="2">The sequence shown here is derived from an EMBL/GenBank/DDBJ whole genome shotgun (WGS) entry which is preliminary data.</text>
</comment>
<reference evidence="2 3" key="1">
    <citation type="submission" date="2017-02" db="EMBL/GenBank/DDBJ databases">
        <title>The new phylogeny of genus Mycobacterium.</title>
        <authorList>
            <person name="Tortoli E."/>
            <person name="Trovato A."/>
            <person name="Cirillo D.M."/>
        </authorList>
    </citation>
    <scope>NUCLEOTIDE SEQUENCE [LARGE SCALE GENOMIC DNA]</scope>
    <source>
        <strain evidence="2 3">RW6</strain>
    </source>
</reference>
<sequence>MNWGEIDNMWAFLGVIAFVASNLVITIIGQRKGRERRSEDREQLTATANKVEAVSKKVDTVTADVKVVRGEVKNDHPDDENMRDQLDRMEQQNKLLVQLVESQGVILQEVQERQDDHGRDIRGLRTDMGVLRGEDRDIKREHTDLVRRLNAFIRREHPHADPL</sequence>
<protein>
    <recommendedName>
        <fullName evidence="4">DUF2746 domain-containing protein</fullName>
    </recommendedName>
</protein>
<evidence type="ECO:0000313" key="3">
    <source>
        <dbReference type="Proteomes" id="UP000192448"/>
    </source>
</evidence>
<accession>A0A1X0A4F5</accession>
<evidence type="ECO:0000313" key="2">
    <source>
        <dbReference type="EMBL" id="ORA24882.1"/>
    </source>
</evidence>
<organism evidence="2 3">
    <name type="scientific">Mycobacterium aquaticum</name>
    <dbReference type="NCBI Taxonomy" id="1927124"/>
    <lineage>
        <taxon>Bacteria</taxon>
        <taxon>Bacillati</taxon>
        <taxon>Actinomycetota</taxon>
        <taxon>Actinomycetes</taxon>
        <taxon>Mycobacteriales</taxon>
        <taxon>Mycobacteriaceae</taxon>
        <taxon>Mycobacterium</taxon>
    </lineage>
</organism>
<keyword evidence="1" id="KW-0472">Membrane</keyword>
<dbReference type="EMBL" id="MVHF01000055">
    <property type="protein sequence ID" value="ORA24882.1"/>
    <property type="molecule type" value="Genomic_DNA"/>
</dbReference>
<proteinExistence type="predicted"/>
<name>A0A1X0A4F5_9MYCO</name>
<gene>
    <name evidence="2" type="ORF">BST13_33435</name>
</gene>
<keyword evidence="3" id="KW-1185">Reference proteome</keyword>
<evidence type="ECO:0000256" key="1">
    <source>
        <dbReference type="SAM" id="Phobius"/>
    </source>
</evidence>
<evidence type="ECO:0008006" key="4">
    <source>
        <dbReference type="Google" id="ProtNLM"/>
    </source>
</evidence>
<dbReference type="AlphaFoldDB" id="A0A1X0A4F5"/>
<keyword evidence="1" id="KW-1133">Transmembrane helix</keyword>
<dbReference type="Proteomes" id="UP000192448">
    <property type="component" value="Unassembled WGS sequence"/>
</dbReference>
<feature type="transmembrane region" description="Helical" evidence="1">
    <location>
        <begin position="12"/>
        <end position="29"/>
    </location>
</feature>
<keyword evidence="1" id="KW-0812">Transmembrane</keyword>
<dbReference type="STRING" id="1927124.BST13_33435"/>